<protein>
    <submittedName>
        <fullName evidence="5">Lysophospholipase L1-like esterase</fullName>
    </submittedName>
</protein>
<keyword evidence="6" id="KW-1185">Reference proteome</keyword>
<dbReference type="PROSITE" id="PS51257">
    <property type="entry name" value="PROKAR_LIPOPROTEIN"/>
    <property type="match status" value="1"/>
</dbReference>
<evidence type="ECO:0000259" key="4">
    <source>
        <dbReference type="Pfam" id="PF13472"/>
    </source>
</evidence>
<dbReference type="GO" id="GO:0016788">
    <property type="term" value="F:hydrolase activity, acting on ester bonds"/>
    <property type="evidence" value="ECO:0007669"/>
    <property type="project" value="UniProtKB-ARBA"/>
</dbReference>
<evidence type="ECO:0000256" key="3">
    <source>
        <dbReference type="SAM" id="SignalP"/>
    </source>
</evidence>
<accession>A0A2T5BXR8</accession>
<evidence type="ECO:0000313" key="6">
    <source>
        <dbReference type="Proteomes" id="UP000243525"/>
    </source>
</evidence>
<dbReference type="EMBL" id="QAAD01000025">
    <property type="protein sequence ID" value="PTN05918.1"/>
    <property type="molecule type" value="Genomic_DNA"/>
</dbReference>
<dbReference type="SUPFAM" id="SSF52266">
    <property type="entry name" value="SGNH hydrolase"/>
    <property type="match status" value="1"/>
</dbReference>
<evidence type="ECO:0000256" key="2">
    <source>
        <dbReference type="ARBA" id="ARBA00022801"/>
    </source>
</evidence>
<reference evidence="5 6" key="1">
    <citation type="submission" date="2018-04" db="EMBL/GenBank/DDBJ databases">
        <title>Genomic Encyclopedia of Archaeal and Bacterial Type Strains, Phase II (KMG-II): from individual species to whole genera.</title>
        <authorList>
            <person name="Goeker M."/>
        </authorList>
    </citation>
    <scope>NUCLEOTIDE SEQUENCE [LARGE SCALE GENOMIC DNA]</scope>
    <source>
        <strain evidence="5 6">DSM 28823</strain>
    </source>
</reference>
<name>A0A2T5BXR8_9BACT</name>
<dbReference type="CDD" id="cd01821">
    <property type="entry name" value="Rhamnogalacturan_acetylesterase_like"/>
    <property type="match status" value="1"/>
</dbReference>
<comment type="caution">
    <text evidence="5">The sequence shown here is derived from an EMBL/GenBank/DDBJ whole genome shotgun (WGS) entry which is preliminary data.</text>
</comment>
<feature type="chain" id="PRO_5015567448" evidence="3">
    <location>
        <begin position="27"/>
        <end position="240"/>
    </location>
</feature>
<dbReference type="PANTHER" id="PTHR43695:SF1">
    <property type="entry name" value="RHAMNOGALACTURONAN ACETYLESTERASE"/>
    <property type="match status" value="1"/>
</dbReference>
<dbReference type="InterPro" id="IPR013830">
    <property type="entry name" value="SGNH_hydro"/>
</dbReference>
<feature type="signal peptide" evidence="3">
    <location>
        <begin position="1"/>
        <end position="26"/>
    </location>
</feature>
<dbReference type="Gene3D" id="3.40.50.1110">
    <property type="entry name" value="SGNH hydrolase"/>
    <property type="match status" value="1"/>
</dbReference>
<proteinExistence type="inferred from homology"/>
<keyword evidence="2" id="KW-0378">Hydrolase</keyword>
<evidence type="ECO:0000313" key="5">
    <source>
        <dbReference type="EMBL" id="PTN05918.1"/>
    </source>
</evidence>
<keyword evidence="3" id="KW-0732">Signal</keyword>
<evidence type="ECO:0000256" key="1">
    <source>
        <dbReference type="ARBA" id="ARBA00008668"/>
    </source>
</evidence>
<gene>
    <name evidence="5" type="ORF">C8N47_12515</name>
</gene>
<dbReference type="RefSeq" id="WP_245915738.1">
    <property type="nucleotide sequence ID" value="NZ_OY782574.1"/>
</dbReference>
<dbReference type="Proteomes" id="UP000243525">
    <property type="component" value="Unassembled WGS sequence"/>
</dbReference>
<dbReference type="PANTHER" id="PTHR43695">
    <property type="entry name" value="PUTATIVE (AFU_ORTHOLOGUE AFUA_2G17250)-RELATED"/>
    <property type="match status" value="1"/>
</dbReference>
<dbReference type="InterPro" id="IPR037459">
    <property type="entry name" value="RhgT-like"/>
</dbReference>
<comment type="similarity">
    <text evidence="1">Belongs to the 'GDSL' lipolytic enzyme family.</text>
</comment>
<feature type="domain" description="SGNH hydrolase-type esterase" evidence="4">
    <location>
        <begin position="33"/>
        <end position="218"/>
    </location>
</feature>
<dbReference type="InterPro" id="IPR036514">
    <property type="entry name" value="SGNH_hydro_sf"/>
</dbReference>
<dbReference type="AlphaFoldDB" id="A0A2T5BXR8"/>
<sequence>MFRQKFISCFSFLMFILLLVSCREQRATHIWLVGDSTMAWKKPSRAPESGWGEGLKLYVTGRATVHNHAASGRSTKSFLDEGRWQVVQDSLETGDFVIIQFGHNDEKADERLHTVAFGTFKENLKTMINETRLKGATPIVCSSIVRRQFRLDGSLKDTHGDYIVAAREIATETQTPYIDLESLSRELVTKMGPLASQEIYNYTTRKQDSTHLNVNGAKVIAGLFVAQVKSDQLPLAKYFK</sequence>
<dbReference type="Pfam" id="PF13472">
    <property type="entry name" value="Lipase_GDSL_2"/>
    <property type="match status" value="1"/>
</dbReference>
<organism evidence="5 6">
    <name type="scientific">Mangrovibacterium marinum</name>
    <dbReference type="NCBI Taxonomy" id="1639118"/>
    <lineage>
        <taxon>Bacteria</taxon>
        <taxon>Pseudomonadati</taxon>
        <taxon>Bacteroidota</taxon>
        <taxon>Bacteroidia</taxon>
        <taxon>Marinilabiliales</taxon>
        <taxon>Prolixibacteraceae</taxon>
        <taxon>Mangrovibacterium</taxon>
    </lineage>
</organism>